<reference evidence="4 5" key="1">
    <citation type="submission" date="2022-10" db="EMBL/GenBank/DDBJ databases">
        <authorList>
            <person name="Xie J."/>
            <person name="Shen N."/>
        </authorList>
    </citation>
    <scope>NUCLEOTIDE SEQUENCE [LARGE SCALE GENOMIC DNA]</scope>
    <source>
        <strain evidence="4 5">YIM65594</strain>
    </source>
</reference>
<protein>
    <submittedName>
        <fullName evidence="4">TetR family transcriptional regulator</fullName>
    </submittedName>
</protein>
<dbReference type="PROSITE" id="PS50977">
    <property type="entry name" value="HTH_TETR_2"/>
    <property type="match status" value="1"/>
</dbReference>
<dbReference type="PANTHER" id="PTHR30328">
    <property type="entry name" value="TRANSCRIPTIONAL REPRESSOR"/>
    <property type="match status" value="1"/>
</dbReference>
<dbReference type="PANTHER" id="PTHR30328:SF54">
    <property type="entry name" value="HTH-TYPE TRANSCRIPTIONAL REPRESSOR SCO4008"/>
    <property type="match status" value="1"/>
</dbReference>
<gene>
    <name evidence="4" type="ORF">OKJ99_13645</name>
</gene>
<dbReference type="Pfam" id="PF00440">
    <property type="entry name" value="TetR_N"/>
    <property type="match status" value="1"/>
</dbReference>
<dbReference type="RefSeq" id="WP_326016333.1">
    <property type="nucleotide sequence ID" value="NZ_JAOZYC010000094.1"/>
</dbReference>
<feature type="domain" description="HTH tetR-type" evidence="3">
    <location>
        <begin position="6"/>
        <end position="66"/>
    </location>
</feature>
<proteinExistence type="predicted"/>
<accession>A0ABU6F3G0</accession>
<evidence type="ECO:0000313" key="4">
    <source>
        <dbReference type="EMBL" id="MEB8338541.1"/>
    </source>
</evidence>
<evidence type="ECO:0000313" key="5">
    <source>
        <dbReference type="Proteomes" id="UP001354931"/>
    </source>
</evidence>
<evidence type="ECO:0000256" key="1">
    <source>
        <dbReference type="ARBA" id="ARBA00023125"/>
    </source>
</evidence>
<name>A0ABU6F3G0_9ACTN</name>
<dbReference type="InterPro" id="IPR009057">
    <property type="entry name" value="Homeodomain-like_sf"/>
</dbReference>
<dbReference type="InterPro" id="IPR050109">
    <property type="entry name" value="HTH-type_TetR-like_transc_reg"/>
</dbReference>
<dbReference type="PRINTS" id="PR00455">
    <property type="entry name" value="HTHTETR"/>
</dbReference>
<keyword evidence="1 2" id="KW-0238">DNA-binding</keyword>
<dbReference type="Pfam" id="PF17926">
    <property type="entry name" value="TetR_C_21"/>
    <property type="match status" value="1"/>
</dbReference>
<dbReference type="InterPro" id="IPR036271">
    <property type="entry name" value="Tet_transcr_reg_TetR-rel_C_sf"/>
</dbReference>
<sequence>MAWDTARTKQALLDAAIDEFAEHGFEGARVARVGTRAGVSPERIYQYFGNKEMLFGAVLEAELDRIAAAIPLTADQAADLGEYAGKLYDYHRSRPQFIRLLHWEGLRDNGIPALREAERTAIYRSRVEALAQAQARGDLDPTLAPDNLFYAVLALGAWWFSVPQAVRMIFGGTTDPANERAAMVSLVRQLAGQPSPAR</sequence>
<comment type="caution">
    <text evidence="4">The sequence shown here is derived from an EMBL/GenBank/DDBJ whole genome shotgun (WGS) entry which is preliminary data.</text>
</comment>
<dbReference type="Gene3D" id="1.10.357.10">
    <property type="entry name" value="Tetracycline Repressor, domain 2"/>
    <property type="match status" value="1"/>
</dbReference>
<organism evidence="4 5">
    <name type="scientific">Streptomyces endophyticus</name>
    <dbReference type="NCBI Taxonomy" id="714166"/>
    <lineage>
        <taxon>Bacteria</taxon>
        <taxon>Bacillati</taxon>
        <taxon>Actinomycetota</taxon>
        <taxon>Actinomycetes</taxon>
        <taxon>Kitasatosporales</taxon>
        <taxon>Streptomycetaceae</taxon>
        <taxon>Streptomyces</taxon>
    </lineage>
</organism>
<evidence type="ECO:0000259" key="3">
    <source>
        <dbReference type="PROSITE" id="PS50977"/>
    </source>
</evidence>
<keyword evidence="5" id="KW-1185">Reference proteome</keyword>
<dbReference type="InterPro" id="IPR041467">
    <property type="entry name" value="Sco4008_C"/>
</dbReference>
<dbReference type="EMBL" id="JAOZYC010000094">
    <property type="protein sequence ID" value="MEB8338541.1"/>
    <property type="molecule type" value="Genomic_DNA"/>
</dbReference>
<dbReference type="SUPFAM" id="SSF48498">
    <property type="entry name" value="Tetracyclin repressor-like, C-terminal domain"/>
    <property type="match status" value="1"/>
</dbReference>
<feature type="DNA-binding region" description="H-T-H motif" evidence="2">
    <location>
        <begin position="29"/>
        <end position="48"/>
    </location>
</feature>
<evidence type="ECO:0000256" key="2">
    <source>
        <dbReference type="PROSITE-ProRule" id="PRU00335"/>
    </source>
</evidence>
<dbReference type="SUPFAM" id="SSF46689">
    <property type="entry name" value="Homeodomain-like"/>
    <property type="match status" value="1"/>
</dbReference>
<dbReference type="Proteomes" id="UP001354931">
    <property type="component" value="Unassembled WGS sequence"/>
</dbReference>
<dbReference type="InterPro" id="IPR001647">
    <property type="entry name" value="HTH_TetR"/>
</dbReference>